<dbReference type="Proteomes" id="UP000829398">
    <property type="component" value="Chromosome 4"/>
</dbReference>
<evidence type="ECO:0000313" key="2">
    <source>
        <dbReference type="Proteomes" id="UP000829398"/>
    </source>
</evidence>
<keyword evidence="2" id="KW-1185">Reference proteome</keyword>
<accession>A0ACB8L574</accession>
<proteinExistence type="predicted"/>
<name>A0ACB8L574_CITSI</name>
<evidence type="ECO:0000313" key="1">
    <source>
        <dbReference type="EMBL" id="KAH9768582.1"/>
    </source>
</evidence>
<reference evidence="2" key="1">
    <citation type="journal article" date="2023" name="Hortic. Res.">
        <title>A chromosome-level phased genome enabling allele-level studies in sweet orange: a case study on citrus Huanglongbing tolerance.</title>
        <authorList>
            <person name="Wu B."/>
            <person name="Yu Q."/>
            <person name="Deng Z."/>
            <person name="Duan Y."/>
            <person name="Luo F."/>
            <person name="Gmitter F. Jr."/>
        </authorList>
    </citation>
    <scope>NUCLEOTIDE SEQUENCE [LARGE SCALE GENOMIC DNA]</scope>
    <source>
        <strain evidence="2">cv. Valencia</strain>
    </source>
</reference>
<comment type="caution">
    <text evidence="1">The sequence shown here is derived from an EMBL/GenBank/DDBJ whole genome shotgun (WGS) entry which is preliminary data.</text>
</comment>
<sequence>MEEQCSPLSWGYCYQDEVCMHGSEELKYSFLYTLELESTIVSAKEEIAKREVEVICLKDVLNRTFKERDEAQAKCQKLMLENLLLQQQLQKQQQQQEAAASTEDESKPAADPKKNFSVSISSSADCNNKDINVATSLTSPKPQPPPLSLQPQATPPQAALSSAAEKPLPEKGRLLKAVMEAGPLLQTLLLAGPLPQWQHPPPKLDSIEIPPVSISSSSPRLSNQASFNSINSCFSNKRGFDQLNEDSDHSSPISKYQKLVALH</sequence>
<protein>
    <submittedName>
        <fullName evidence="1">Enabled-like protein (DUF1635)</fullName>
    </submittedName>
</protein>
<dbReference type="EMBL" id="CM039173">
    <property type="protein sequence ID" value="KAH9768582.1"/>
    <property type="molecule type" value="Genomic_DNA"/>
</dbReference>
<gene>
    <name evidence="1" type="ORF">KPL71_011656</name>
</gene>
<organism evidence="1 2">
    <name type="scientific">Citrus sinensis</name>
    <name type="common">Sweet orange</name>
    <name type="synonym">Citrus aurantium var. sinensis</name>
    <dbReference type="NCBI Taxonomy" id="2711"/>
    <lineage>
        <taxon>Eukaryota</taxon>
        <taxon>Viridiplantae</taxon>
        <taxon>Streptophyta</taxon>
        <taxon>Embryophyta</taxon>
        <taxon>Tracheophyta</taxon>
        <taxon>Spermatophyta</taxon>
        <taxon>Magnoliopsida</taxon>
        <taxon>eudicotyledons</taxon>
        <taxon>Gunneridae</taxon>
        <taxon>Pentapetalae</taxon>
        <taxon>rosids</taxon>
        <taxon>malvids</taxon>
        <taxon>Sapindales</taxon>
        <taxon>Rutaceae</taxon>
        <taxon>Aurantioideae</taxon>
        <taxon>Citrus</taxon>
    </lineage>
</organism>